<evidence type="ECO:0000313" key="3">
    <source>
        <dbReference type="EMBL" id="EAU54057.1"/>
    </source>
</evidence>
<evidence type="ECO:0000313" key="4">
    <source>
        <dbReference type="Proteomes" id="UP000005297"/>
    </source>
</evidence>
<organism evidence="3 4">
    <name type="scientific">Mariprofundus ferrooxydans PV-1</name>
    <dbReference type="NCBI Taxonomy" id="314345"/>
    <lineage>
        <taxon>Bacteria</taxon>
        <taxon>Pseudomonadati</taxon>
        <taxon>Pseudomonadota</taxon>
        <taxon>Candidatius Mariprofundia</taxon>
        <taxon>Mariprofundales</taxon>
        <taxon>Mariprofundaceae</taxon>
        <taxon>Mariprofundus</taxon>
    </lineage>
</organism>
<dbReference type="InParanoid" id="Q0EXZ5"/>
<dbReference type="AlphaFoldDB" id="Q0EXZ5"/>
<evidence type="ECO:0000256" key="1">
    <source>
        <dbReference type="ARBA" id="ARBA00022729"/>
    </source>
</evidence>
<dbReference type="RefSeq" id="WP_009850394.1">
    <property type="nucleotide sequence ID" value="NZ_DS022295.1"/>
</dbReference>
<dbReference type="InterPro" id="IPR027385">
    <property type="entry name" value="Beta-barrel_OMP"/>
</dbReference>
<feature type="domain" description="Outer membrane protein beta-barrel" evidence="2">
    <location>
        <begin position="1"/>
        <end position="135"/>
    </location>
</feature>
<keyword evidence="1" id="KW-0732">Signal</keyword>
<accession>Q0EXZ5</accession>
<reference evidence="3 4" key="1">
    <citation type="submission" date="2006-09" db="EMBL/GenBank/DDBJ databases">
        <authorList>
            <person name="Emerson D."/>
            <person name="Ferriera S."/>
            <person name="Johnson J."/>
            <person name="Kravitz S."/>
            <person name="Halpern A."/>
            <person name="Remington K."/>
            <person name="Beeson K."/>
            <person name="Tran B."/>
            <person name="Rogers Y.-H."/>
            <person name="Friedman R."/>
            <person name="Venter J.C."/>
        </authorList>
    </citation>
    <scope>NUCLEOTIDE SEQUENCE [LARGE SCALE GENOMIC DNA]</scope>
    <source>
        <strain evidence="3 4">PV-1</strain>
    </source>
</reference>
<keyword evidence="4" id="KW-1185">Reference proteome</keyword>
<proteinExistence type="predicted"/>
<name>Q0EXZ5_9PROT</name>
<dbReference type="Proteomes" id="UP000005297">
    <property type="component" value="Unassembled WGS sequence"/>
</dbReference>
<dbReference type="InterPro" id="IPR011250">
    <property type="entry name" value="OMP/PagP_B-barrel"/>
</dbReference>
<dbReference type="Pfam" id="PF13505">
    <property type="entry name" value="OMP_b-brl"/>
    <property type="match status" value="1"/>
</dbReference>
<dbReference type="HOGENOM" id="CLU_1879794_0_0_0"/>
<dbReference type="SUPFAM" id="SSF56925">
    <property type="entry name" value="OMPA-like"/>
    <property type="match status" value="1"/>
</dbReference>
<dbReference type="STRING" id="314344.AL013_00585"/>
<dbReference type="Gene3D" id="2.40.160.20">
    <property type="match status" value="1"/>
</dbReference>
<gene>
    <name evidence="3" type="ORF">SPV1_00467</name>
</gene>
<feature type="non-terminal residue" evidence="3">
    <location>
        <position position="1"/>
    </location>
</feature>
<comment type="caution">
    <text evidence="3">The sequence shown here is derived from an EMBL/GenBank/DDBJ whole genome shotgun (WGS) entry which is preliminary data.</text>
</comment>
<sequence>GANVHKYLAVEMRYGATKADANNATSVNTKATADYLFSILVKPQAYMTDDAIIYALLGGTRARIAGPGVGSPANNNAIGTKVSTGFSYGVGAEYKLNDHMSGAFEAIRYMKTNATPPTPNKVTLDSYSFNLKYYF</sequence>
<protein>
    <recommendedName>
        <fullName evidence="2">Outer membrane protein beta-barrel domain-containing protein</fullName>
    </recommendedName>
</protein>
<dbReference type="EMBL" id="AATS01000012">
    <property type="protein sequence ID" value="EAU54057.1"/>
    <property type="molecule type" value="Genomic_DNA"/>
</dbReference>
<evidence type="ECO:0000259" key="2">
    <source>
        <dbReference type="Pfam" id="PF13505"/>
    </source>
</evidence>